<dbReference type="EMBL" id="CAJFDI010000005">
    <property type="protein sequence ID" value="CAD5231150.1"/>
    <property type="molecule type" value="Genomic_DNA"/>
</dbReference>
<accession>A0A1I7RTN5</accession>
<name>A0A1I7RTN5_BURXY</name>
<dbReference type="AlphaFoldDB" id="A0A1I7RTN5"/>
<proteinExistence type="predicted"/>
<reference evidence="2" key="2">
    <citation type="submission" date="2020-09" db="EMBL/GenBank/DDBJ databases">
        <authorList>
            <person name="Kikuchi T."/>
        </authorList>
    </citation>
    <scope>NUCLEOTIDE SEQUENCE</scope>
    <source>
        <strain evidence="2">Ka4C1</strain>
    </source>
</reference>
<gene>
    <name evidence="2" type="ORF">BXYJ_LOCUS11337</name>
</gene>
<evidence type="ECO:0000256" key="1">
    <source>
        <dbReference type="SAM" id="SignalP"/>
    </source>
</evidence>
<dbReference type="Proteomes" id="UP000582659">
    <property type="component" value="Unassembled WGS sequence"/>
</dbReference>
<dbReference type="Proteomes" id="UP000095284">
    <property type="component" value="Unplaced"/>
</dbReference>
<evidence type="ECO:0000313" key="2">
    <source>
        <dbReference type="EMBL" id="CAD5231150.1"/>
    </source>
</evidence>
<feature type="signal peptide" evidence="1">
    <location>
        <begin position="1"/>
        <end position="19"/>
    </location>
</feature>
<sequence length="181" mass="19939">MKITIIFYCLLVFSTICAASDVIDDVQDLVRDLNATESCGLCPKIVGAGIWFLGASGIIPFVSNLICTGLAIGPICDIAVNSLTMLVKNAPVDEICDTFGFETCHVISRRSIDYSSVTHNYIPRSHRAFAAYNLALDENNKMIQDNPDSFFERPKMDKIPIDNMERPAGVNSLAPLNEIYQ</sequence>
<reference evidence="5" key="1">
    <citation type="submission" date="2016-11" db="UniProtKB">
        <authorList>
            <consortium name="WormBaseParasite"/>
        </authorList>
    </citation>
    <scope>IDENTIFICATION</scope>
</reference>
<dbReference type="WBParaSite" id="BXY_0409000.1">
    <property type="protein sequence ID" value="BXY_0409000.1"/>
    <property type="gene ID" value="BXY_0409000"/>
</dbReference>
<organism evidence="3 5">
    <name type="scientific">Bursaphelenchus xylophilus</name>
    <name type="common">Pinewood nematode worm</name>
    <name type="synonym">Aphelenchoides xylophilus</name>
    <dbReference type="NCBI Taxonomy" id="6326"/>
    <lineage>
        <taxon>Eukaryota</taxon>
        <taxon>Metazoa</taxon>
        <taxon>Ecdysozoa</taxon>
        <taxon>Nematoda</taxon>
        <taxon>Chromadorea</taxon>
        <taxon>Rhabditida</taxon>
        <taxon>Tylenchina</taxon>
        <taxon>Tylenchomorpha</taxon>
        <taxon>Aphelenchoidea</taxon>
        <taxon>Aphelenchoididae</taxon>
        <taxon>Bursaphelenchus</taxon>
    </lineage>
</organism>
<evidence type="ECO:0000313" key="4">
    <source>
        <dbReference type="Proteomes" id="UP000659654"/>
    </source>
</evidence>
<protein>
    <submittedName>
        <fullName evidence="2">(pine wood nematode) hypothetical protein</fullName>
    </submittedName>
</protein>
<evidence type="ECO:0000313" key="3">
    <source>
        <dbReference type="Proteomes" id="UP000095284"/>
    </source>
</evidence>
<dbReference type="Proteomes" id="UP000659654">
    <property type="component" value="Unassembled WGS sequence"/>
</dbReference>
<feature type="chain" id="PRO_5035359419" evidence="1">
    <location>
        <begin position="20"/>
        <end position="181"/>
    </location>
</feature>
<keyword evidence="4" id="KW-1185">Reference proteome</keyword>
<evidence type="ECO:0000313" key="5">
    <source>
        <dbReference type="WBParaSite" id="BXY_0409000.1"/>
    </source>
</evidence>
<keyword evidence="1" id="KW-0732">Signal</keyword>
<dbReference type="EMBL" id="CAJFCV020000005">
    <property type="protein sequence ID" value="CAG9122273.1"/>
    <property type="molecule type" value="Genomic_DNA"/>
</dbReference>